<keyword evidence="4" id="KW-0186">Copper</keyword>
<dbReference type="PANTHER" id="PTHR28088">
    <property type="entry name" value="TRANSCRIPTIONAL ACTIVATOR HAA1-RELATED"/>
    <property type="match status" value="1"/>
</dbReference>
<dbReference type="PRINTS" id="PR00617">
    <property type="entry name" value="COPPERFIST"/>
</dbReference>
<accession>A0A9P7E3S3</accession>
<evidence type="ECO:0000256" key="3">
    <source>
        <dbReference type="ARBA" id="ARBA00022833"/>
    </source>
</evidence>
<evidence type="ECO:0000256" key="7">
    <source>
        <dbReference type="ARBA" id="ARBA00023242"/>
    </source>
</evidence>
<name>A0A9P7E3S3_9AGAM</name>
<dbReference type="InterPro" id="IPR036395">
    <property type="entry name" value="Cu_fist_DNA-bd_dom_sf"/>
</dbReference>
<sequence length="393" mass="41842">MVHINDKKFACESCIKGHRSSSCHHSERPLFEVKKKGRPVSQCKTCRELRNSKRVHSKCTCNPREVVDKIPIPAARPDRKPKRFMPTVPTLPNGISDALSASSSSQPANTRQTVDSLLNPCHCEDVRQCLGRCRSIPIRGFPASATESSPNGLAMLANAAALICGDIVSCPTTQRSEKSSVSSKSCCTKDAQTAVIPSVRSDLPPVHIHTLTSSPPSSSMIVPEFPTIPPFSAFNSIAGSGCTCGLRCACPGCVEHRGPIHALKEHKDCTEGCTHCVDHSAGIELPTLGQGASGNSMIDQFFARAASLPIPPVNRKVGVEIDPTDITVYPADLFSKSIKEYEDRGAVFGLVTVPKLACCGGRCGCPSDGCGCGQSCDGCLDVEQVHNRSESVS</sequence>
<evidence type="ECO:0000256" key="4">
    <source>
        <dbReference type="ARBA" id="ARBA00023008"/>
    </source>
</evidence>
<dbReference type="InterPro" id="IPR001083">
    <property type="entry name" value="Cu_fist_DNA-bd_dom"/>
</dbReference>
<keyword evidence="10" id="KW-1185">Reference proteome</keyword>
<dbReference type="GO" id="GO:0000981">
    <property type="term" value="F:DNA-binding transcription factor activity, RNA polymerase II-specific"/>
    <property type="evidence" value="ECO:0007669"/>
    <property type="project" value="TreeGrafter"/>
</dbReference>
<evidence type="ECO:0000256" key="6">
    <source>
        <dbReference type="ARBA" id="ARBA00023163"/>
    </source>
</evidence>
<dbReference type="OrthoDB" id="5600085at2759"/>
<dbReference type="SUPFAM" id="SSF57879">
    <property type="entry name" value="Zinc domain conserved in yeast copper-regulated transcription factors"/>
    <property type="match status" value="1"/>
</dbReference>
<dbReference type="PANTHER" id="PTHR28088:SF5">
    <property type="entry name" value="TRANSCRIPTIONAL ACTIVATOR HAA1-RELATED"/>
    <property type="match status" value="1"/>
</dbReference>
<dbReference type="GO" id="GO:0006878">
    <property type="term" value="P:intracellular copper ion homeostasis"/>
    <property type="evidence" value="ECO:0007669"/>
    <property type="project" value="TreeGrafter"/>
</dbReference>
<protein>
    <submittedName>
        <fullName evidence="9">Copper fist DNA binding domain-containing protein</fullName>
    </submittedName>
</protein>
<feature type="domain" description="Copper-fist" evidence="8">
    <location>
        <begin position="1"/>
        <end position="40"/>
    </location>
</feature>
<dbReference type="GO" id="GO:0045944">
    <property type="term" value="P:positive regulation of transcription by RNA polymerase II"/>
    <property type="evidence" value="ECO:0007669"/>
    <property type="project" value="TreeGrafter"/>
</dbReference>
<dbReference type="FunFam" id="3.90.430.10:FF:000001">
    <property type="entry name" value="Copper fist DNA-binding protein"/>
    <property type="match status" value="1"/>
</dbReference>
<dbReference type="Proteomes" id="UP000719766">
    <property type="component" value="Unassembled WGS sequence"/>
</dbReference>
<comment type="subcellular location">
    <subcellularLocation>
        <location evidence="1">Nucleus</location>
    </subcellularLocation>
</comment>
<dbReference type="GO" id="GO:0005634">
    <property type="term" value="C:nucleus"/>
    <property type="evidence" value="ECO:0007669"/>
    <property type="project" value="UniProtKB-SubCell"/>
</dbReference>
<dbReference type="GO" id="GO:0006879">
    <property type="term" value="P:intracellular iron ion homeostasis"/>
    <property type="evidence" value="ECO:0007669"/>
    <property type="project" value="TreeGrafter"/>
</dbReference>
<dbReference type="GO" id="GO:0000978">
    <property type="term" value="F:RNA polymerase II cis-regulatory region sequence-specific DNA binding"/>
    <property type="evidence" value="ECO:0007669"/>
    <property type="project" value="TreeGrafter"/>
</dbReference>
<dbReference type="SMART" id="SM01090">
    <property type="entry name" value="Copper-fist"/>
    <property type="match status" value="1"/>
</dbReference>
<comment type="caution">
    <text evidence="9">The sequence shown here is derived from an EMBL/GenBank/DDBJ whole genome shotgun (WGS) entry which is preliminary data.</text>
</comment>
<organism evidence="9 10">
    <name type="scientific">Suillus plorans</name>
    <dbReference type="NCBI Taxonomy" id="116603"/>
    <lineage>
        <taxon>Eukaryota</taxon>
        <taxon>Fungi</taxon>
        <taxon>Dikarya</taxon>
        <taxon>Basidiomycota</taxon>
        <taxon>Agaricomycotina</taxon>
        <taxon>Agaricomycetes</taxon>
        <taxon>Agaricomycetidae</taxon>
        <taxon>Boletales</taxon>
        <taxon>Suillineae</taxon>
        <taxon>Suillaceae</taxon>
        <taxon>Suillus</taxon>
    </lineage>
</organism>
<keyword evidence="6" id="KW-0804">Transcription</keyword>
<evidence type="ECO:0000256" key="2">
    <source>
        <dbReference type="ARBA" id="ARBA00022723"/>
    </source>
</evidence>
<evidence type="ECO:0000256" key="1">
    <source>
        <dbReference type="ARBA" id="ARBA00004123"/>
    </source>
</evidence>
<evidence type="ECO:0000256" key="5">
    <source>
        <dbReference type="ARBA" id="ARBA00023015"/>
    </source>
</evidence>
<reference evidence="9" key="1">
    <citation type="journal article" date="2020" name="New Phytol.">
        <title>Comparative genomics reveals dynamic genome evolution in host specialist ectomycorrhizal fungi.</title>
        <authorList>
            <person name="Lofgren L.A."/>
            <person name="Nguyen N.H."/>
            <person name="Vilgalys R."/>
            <person name="Ruytinx J."/>
            <person name="Liao H.L."/>
            <person name="Branco S."/>
            <person name="Kuo A."/>
            <person name="LaButti K."/>
            <person name="Lipzen A."/>
            <person name="Andreopoulos W."/>
            <person name="Pangilinan J."/>
            <person name="Riley R."/>
            <person name="Hundley H."/>
            <person name="Na H."/>
            <person name="Barry K."/>
            <person name="Grigoriev I.V."/>
            <person name="Stajich J.E."/>
            <person name="Kennedy P.G."/>
        </authorList>
    </citation>
    <scope>NUCLEOTIDE SEQUENCE</scope>
    <source>
        <strain evidence="9">S12</strain>
    </source>
</reference>
<dbReference type="InterPro" id="IPR051763">
    <property type="entry name" value="Copper_Homeo_Regul"/>
</dbReference>
<dbReference type="Gene3D" id="3.90.430.10">
    <property type="entry name" value="Copper fist DNA-binding domain"/>
    <property type="match status" value="1"/>
</dbReference>
<keyword evidence="5" id="KW-0805">Transcription regulation</keyword>
<gene>
    <name evidence="9" type="ORF">HD556DRAFT_1317256</name>
</gene>
<dbReference type="Pfam" id="PF00649">
    <property type="entry name" value="Copper-fist"/>
    <property type="match status" value="1"/>
</dbReference>
<keyword evidence="2" id="KW-0479">Metal-binding</keyword>
<dbReference type="AlphaFoldDB" id="A0A9P7E3S3"/>
<evidence type="ECO:0000313" key="9">
    <source>
        <dbReference type="EMBL" id="KAG1810000.1"/>
    </source>
</evidence>
<evidence type="ECO:0000313" key="10">
    <source>
        <dbReference type="Proteomes" id="UP000719766"/>
    </source>
</evidence>
<keyword evidence="3" id="KW-0862">Zinc</keyword>
<evidence type="ECO:0000259" key="8">
    <source>
        <dbReference type="PROSITE" id="PS50073"/>
    </source>
</evidence>
<dbReference type="GO" id="GO:0005507">
    <property type="term" value="F:copper ion binding"/>
    <property type="evidence" value="ECO:0007669"/>
    <property type="project" value="InterPro"/>
</dbReference>
<dbReference type="RefSeq" id="XP_041167665.1">
    <property type="nucleotide sequence ID" value="XM_041301182.1"/>
</dbReference>
<dbReference type="GeneID" id="64594946"/>
<dbReference type="EMBL" id="JABBWE010000001">
    <property type="protein sequence ID" value="KAG1810000.1"/>
    <property type="molecule type" value="Genomic_DNA"/>
</dbReference>
<proteinExistence type="predicted"/>
<keyword evidence="7" id="KW-0539">Nucleus</keyword>
<dbReference type="PROSITE" id="PS50073">
    <property type="entry name" value="COPPER_FIST_2"/>
    <property type="match status" value="1"/>
</dbReference>
<dbReference type="SMART" id="SM00412">
    <property type="entry name" value="Cu_FIST"/>
    <property type="match status" value="1"/>
</dbReference>